<dbReference type="KEGG" id="psn:Pedsa_2611"/>
<dbReference type="Proteomes" id="UP000000310">
    <property type="component" value="Chromosome"/>
</dbReference>
<dbReference type="EMBL" id="CP002545">
    <property type="protein sequence ID" value="ADY53153.1"/>
    <property type="molecule type" value="Genomic_DNA"/>
</dbReference>
<dbReference type="InterPro" id="IPR015996">
    <property type="entry name" value="UCP028451"/>
</dbReference>
<dbReference type="eggNOG" id="COG5587">
    <property type="taxonomic scope" value="Bacteria"/>
</dbReference>
<organism evidence="1 2">
    <name type="scientific">Pseudopedobacter saltans (strain ATCC 51119 / DSM 12145 / JCM 21818 / CCUG 39354 / LMG 10337 / NBRC 100064 / NCIMB 13643)</name>
    <name type="common">Pedobacter saltans</name>
    <dbReference type="NCBI Taxonomy" id="762903"/>
    <lineage>
        <taxon>Bacteria</taxon>
        <taxon>Pseudomonadati</taxon>
        <taxon>Bacteroidota</taxon>
        <taxon>Sphingobacteriia</taxon>
        <taxon>Sphingobacteriales</taxon>
        <taxon>Sphingobacteriaceae</taxon>
        <taxon>Pseudopedobacter</taxon>
    </lineage>
</organism>
<dbReference type="AlphaFoldDB" id="F0S5I9"/>
<dbReference type="Pfam" id="PF09365">
    <property type="entry name" value="DUF2461"/>
    <property type="match status" value="1"/>
</dbReference>
<proteinExistence type="predicted"/>
<reference evidence="2" key="2">
    <citation type="submission" date="2011-02" db="EMBL/GenBank/DDBJ databases">
        <title>The complete genome of Pedobacter saltans DSM 12145.</title>
        <authorList>
            <consortium name="US DOE Joint Genome Institute (JGI-PGF)"/>
            <person name="Lucas S."/>
            <person name="Copeland A."/>
            <person name="Lapidus A."/>
            <person name="Bruce D."/>
            <person name="Goodwin L."/>
            <person name="Pitluck S."/>
            <person name="Kyrpides N."/>
            <person name="Mavromatis K."/>
            <person name="Pagani I."/>
            <person name="Ivanova N."/>
            <person name="Ovchinnikova G."/>
            <person name="Lu M."/>
            <person name="Detter J.C."/>
            <person name="Han C."/>
            <person name="Land M."/>
            <person name="Hauser L."/>
            <person name="Markowitz V."/>
            <person name="Cheng J.-F."/>
            <person name="Hugenholtz P."/>
            <person name="Woyke T."/>
            <person name="Wu D."/>
            <person name="Tindall B."/>
            <person name="Pomrenke H.G."/>
            <person name="Brambilla E."/>
            <person name="Klenk H.-P."/>
            <person name="Eisen J.A."/>
        </authorList>
    </citation>
    <scope>NUCLEOTIDE SEQUENCE [LARGE SCALE GENOMIC DNA]</scope>
    <source>
        <strain evidence="2">ATCC 51119 / DSM 12145 / JCM 21818 / LMG 10337 / NBRC 100064 / NCIMB 13643</strain>
    </source>
</reference>
<name>F0S5I9_PSESL</name>
<dbReference type="PANTHER" id="PTHR36452:SF1">
    <property type="entry name" value="DUF2461 DOMAIN-CONTAINING PROTEIN"/>
    <property type="match status" value="1"/>
</dbReference>
<dbReference type="STRING" id="762903.Pedsa_2611"/>
<dbReference type="PIRSF" id="PIRSF028451">
    <property type="entry name" value="UCP028451"/>
    <property type="match status" value="1"/>
</dbReference>
<evidence type="ECO:0000313" key="2">
    <source>
        <dbReference type="Proteomes" id="UP000000310"/>
    </source>
</evidence>
<dbReference type="InterPro" id="IPR012808">
    <property type="entry name" value="CHP02453"/>
</dbReference>
<dbReference type="NCBIfam" id="TIGR02453">
    <property type="entry name" value="TIGR02453 family protein"/>
    <property type="match status" value="1"/>
</dbReference>
<accession>F0S5I9</accession>
<dbReference type="PANTHER" id="PTHR36452">
    <property type="entry name" value="CHROMOSOME 12, WHOLE GENOME SHOTGUN SEQUENCE"/>
    <property type="match status" value="1"/>
</dbReference>
<evidence type="ECO:0000313" key="1">
    <source>
        <dbReference type="EMBL" id="ADY53153.1"/>
    </source>
</evidence>
<evidence type="ECO:0008006" key="3">
    <source>
        <dbReference type="Google" id="ProtNLM"/>
    </source>
</evidence>
<dbReference type="OrthoDB" id="9794241at2"/>
<keyword evidence="2" id="KW-1185">Reference proteome</keyword>
<dbReference type="RefSeq" id="WP_013633638.1">
    <property type="nucleotide sequence ID" value="NC_015177.1"/>
</dbReference>
<sequence>MITIKKEVFDFLRLLKSNNTREWFEENRPLYEIAKSNIDEFAAFLIHQISKFDPSVPADTRVSKCVLRIYRDVRFSKDKTPYKNNFAIIISENRMKEGPVYFIHVEPDNNYIGGGYWRPSAQPLNAIRQEIDYNTSEFLSILTEKHFYNYFGDLSREDMLKVNPKGYEKDHPHIEFLKLKSFICVKHFDDNSWTTKAGIENLLEGLKLITPLNHFLNRALE</sequence>
<reference evidence="1 2" key="1">
    <citation type="journal article" date="2011" name="Stand. Genomic Sci.">
        <title>Complete genome sequence of the gliding, heparinolytic Pedobacter saltans type strain (113).</title>
        <authorList>
            <person name="Liolios K."/>
            <person name="Sikorski J."/>
            <person name="Lu M."/>
            <person name="Nolan M."/>
            <person name="Lapidus A."/>
            <person name="Lucas S."/>
            <person name="Hammon N."/>
            <person name="Deshpande S."/>
            <person name="Cheng J.F."/>
            <person name="Tapia R."/>
            <person name="Han C."/>
            <person name="Goodwin L."/>
            <person name="Pitluck S."/>
            <person name="Huntemann M."/>
            <person name="Ivanova N."/>
            <person name="Pagani I."/>
            <person name="Mavromatis K."/>
            <person name="Ovchinikova G."/>
            <person name="Pati A."/>
            <person name="Chen A."/>
            <person name="Palaniappan K."/>
            <person name="Land M."/>
            <person name="Hauser L."/>
            <person name="Brambilla E.M."/>
            <person name="Kotsyurbenko O."/>
            <person name="Rohde M."/>
            <person name="Tindall B.J."/>
            <person name="Abt B."/>
            <person name="Goker M."/>
            <person name="Detter J.C."/>
            <person name="Woyke T."/>
            <person name="Bristow J."/>
            <person name="Eisen J.A."/>
            <person name="Markowitz V."/>
            <person name="Hugenholtz P."/>
            <person name="Klenk H.P."/>
            <person name="Kyrpides N.C."/>
        </authorList>
    </citation>
    <scope>NUCLEOTIDE SEQUENCE [LARGE SCALE GENOMIC DNA]</scope>
    <source>
        <strain evidence="2">ATCC 51119 / DSM 12145 / JCM 21818 / LMG 10337 / NBRC 100064 / NCIMB 13643</strain>
    </source>
</reference>
<protein>
    <recommendedName>
        <fullName evidence="3">TIGR02453 family protein</fullName>
    </recommendedName>
</protein>
<dbReference type="HOGENOM" id="CLU_036742_2_0_10"/>
<gene>
    <name evidence="1" type="ordered locus">Pedsa_2611</name>
</gene>